<feature type="chain" id="PRO_5022985149" evidence="2">
    <location>
        <begin position="26"/>
        <end position="145"/>
    </location>
</feature>
<keyword evidence="2" id="KW-0732">Signal</keyword>
<evidence type="ECO:0000313" key="3">
    <source>
        <dbReference type="EMBL" id="KAA1072864.1"/>
    </source>
</evidence>
<feature type="signal peptide" evidence="2">
    <location>
        <begin position="1"/>
        <end position="25"/>
    </location>
</feature>
<evidence type="ECO:0000256" key="1">
    <source>
        <dbReference type="SAM" id="MobiDB-lite"/>
    </source>
</evidence>
<organism evidence="3 4">
    <name type="scientific">Puccinia graminis f. sp. tritici</name>
    <dbReference type="NCBI Taxonomy" id="56615"/>
    <lineage>
        <taxon>Eukaryota</taxon>
        <taxon>Fungi</taxon>
        <taxon>Dikarya</taxon>
        <taxon>Basidiomycota</taxon>
        <taxon>Pucciniomycotina</taxon>
        <taxon>Pucciniomycetes</taxon>
        <taxon>Pucciniales</taxon>
        <taxon>Pucciniaceae</taxon>
        <taxon>Puccinia</taxon>
    </lineage>
</organism>
<reference evidence="3 4" key="1">
    <citation type="submission" date="2019-05" db="EMBL/GenBank/DDBJ databases">
        <title>Emergence of the Ug99 lineage of the wheat stem rust pathogen through somatic hybridization.</title>
        <authorList>
            <person name="Li F."/>
            <person name="Upadhyaya N.M."/>
            <person name="Sperschneider J."/>
            <person name="Matny O."/>
            <person name="Nguyen-Phuc H."/>
            <person name="Mago R."/>
            <person name="Raley C."/>
            <person name="Miller M.E."/>
            <person name="Silverstein K.A.T."/>
            <person name="Henningsen E."/>
            <person name="Hirsch C.D."/>
            <person name="Visser B."/>
            <person name="Pretorius Z.A."/>
            <person name="Steffenson B.J."/>
            <person name="Schwessinger B."/>
            <person name="Dodds P.N."/>
            <person name="Figueroa M."/>
        </authorList>
    </citation>
    <scope>NUCLEOTIDE SEQUENCE [LARGE SCALE GENOMIC DNA]</scope>
    <source>
        <strain evidence="3 4">Ug99</strain>
    </source>
</reference>
<protein>
    <submittedName>
        <fullName evidence="3">Uncharacterized protein</fullName>
    </submittedName>
</protein>
<feature type="region of interest" description="Disordered" evidence="1">
    <location>
        <begin position="62"/>
        <end position="88"/>
    </location>
</feature>
<evidence type="ECO:0000256" key="2">
    <source>
        <dbReference type="SAM" id="SignalP"/>
    </source>
</evidence>
<dbReference type="EMBL" id="VDEP01000476">
    <property type="protein sequence ID" value="KAA1072864.1"/>
    <property type="molecule type" value="Genomic_DNA"/>
</dbReference>
<dbReference type="Proteomes" id="UP000325313">
    <property type="component" value="Unassembled WGS sequence"/>
</dbReference>
<gene>
    <name evidence="3" type="ORF">PGTUg99_022056</name>
</gene>
<sequence length="145" mass="15704">MQKYSEQQGILRDLFLMLLFNLTRGLGPTCMGRRTKPAVVLDWSRHSSTLDRLTGQVTPQLDGDNVLDEDDELPPPLDCTGTAMDPSPSLMTQRSFARATNGSGILPSLGDVSLTQASPTQAPNMSQPLSALMDDAGMDVCMKYA</sequence>
<proteinExistence type="predicted"/>
<comment type="caution">
    <text evidence="3">The sequence shown here is derived from an EMBL/GenBank/DDBJ whole genome shotgun (WGS) entry which is preliminary data.</text>
</comment>
<name>A0A5B0MAG9_PUCGR</name>
<accession>A0A5B0MAG9</accession>
<evidence type="ECO:0000313" key="4">
    <source>
        <dbReference type="Proteomes" id="UP000325313"/>
    </source>
</evidence>
<dbReference type="AlphaFoldDB" id="A0A5B0MAG9"/>